<dbReference type="eggNOG" id="COG2310">
    <property type="taxonomic scope" value="Bacteria"/>
</dbReference>
<name>F2JGK1_CELLD</name>
<evidence type="ECO:0000313" key="2">
    <source>
        <dbReference type="EMBL" id="ADZ82956.1"/>
    </source>
</evidence>
<proteinExistence type="predicted"/>
<dbReference type="PANTHER" id="PTHR32097">
    <property type="entry name" value="CAMP-BINDING PROTEIN 1-RELATED"/>
    <property type="match status" value="1"/>
</dbReference>
<dbReference type="Proteomes" id="UP000008467">
    <property type="component" value="Chromosome"/>
</dbReference>
<reference evidence="2 3" key="1">
    <citation type="journal article" date="2011" name="J. Bacteriol.">
        <title>Complete genome sequence of the cellulose-degrading bacterium Cellulosilyticum lentocellum.</title>
        <authorList>
            <consortium name="US DOE Joint Genome Institute"/>
            <person name="Miller D.A."/>
            <person name="Suen G."/>
            <person name="Bruce D."/>
            <person name="Copeland A."/>
            <person name="Cheng J.F."/>
            <person name="Detter C."/>
            <person name="Goodwin L.A."/>
            <person name="Han C.S."/>
            <person name="Hauser L.J."/>
            <person name="Land M.L."/>
            <person name="Lapidus A."/>
            <person name="Lucas S."/>
            <person name="Meincke L."/>
            <person name="Pitluck S."/>
            <person name="Tapia R."/>
            <person name="Teshima H."/>
            <person name="Woyke T."/>
            <person name="Fox B.G."/>
            <person name="Angert E.R."/>
            <person name="Currie C.R."/>
        </authorList>
    </citation>
    <scope>NUCLEOTIDE SEQUENCE [LARGE SCALE GENOMIC DNA]</scope>
    <source>
        <strain evidence="3">ATCC 49066 / DSM 5427 / NCIMB 11756 / RHM5</strain>
    </source>
</reference>
<keyword evidence="3" id="KW-1185">Reference proteome</keyword>
<dbReference type="EMBL" id="CP002582">
    <property type="protein sequence ID" value="ADZ82956.1"/>
    <property type="molecule type" value="Genomic_DNA"/>
</dbReference>
<protein>
    <submittedName>
        <fullName evidence="2">Stress protein</fullName>
    </submittedName>
</protein>
<dbReference type="KEGG" id="cle:Clole_1228"/>
<evidence type="ECO:0000259" key="1">
    <source>
        <dbReference type="Pfam" id="PF02342"/>
    </source>
</evidence>
<gene>
    <name evidence="2" type="ordered locus">Clole_1228</name>
</gene>
<dbReference type="STRING" id="642492.Clole_1228"/>
<dbReference type="CDD" id="cd06974">
    <property type="entry name" value="TerD_like"/>
    <property type="match status" value="1"/>
</dbReference>
<dbReference type="InterPro" id="IPR003325">
    <property type="entry name" value="TerD"/>
</dbReference>
<accession>F2JGK1</accession>
<sequence>MAINLVKGQKIDLTKGNAGLNKIMVGLGWDPVSSGKGLLGSLFGGGNKDIDCDASAIMLGAGDKLLSNKDVIYFGNLTHASKSVKHMGDNLTGDGAGDDEQIFIELNSIPAQIEKIIFVVNIYDCINRRQDFGMIQNAFIRIVDHNTNQELVRFNLTDNYKGSTALVVGEVYRHESEWKFAAVGNGTNDPSLKNMVSRYI</sequence>
<evidence type="ECO:0000313" key="3">
    <source>
        <dbReference type="Proteomes" id="UP000008467"/>
    </source>
</evidence>
<dbReference type="Pfam" id="PF02342">
    <property type="entry name" value="TerD"/>
    <property type="match status" value="1"/>
</dbReference>
<organism evidence="2 3">
    <name type="scientific">Cellulosilyticum lentocellum (strain ATCC 49066 / DSM 5427 / NCIMB 11756 / RHM5)</name>
    <name type="common">Clostridium lentocellum</name>
    <dbReference type="NCBI Taxonomy" id="642492"/>
    <lineage>
        <taxon>Bacteria</taxon>
        <taxon>Bacillati</taxon>
        <taxon>Bacillota</taxon>
        <taxon>Clostridia</taxon>
        <taxon>Lachnospirales</taxon>
        <taxon>Cellulosilyticaceae</taxon>
        <taxon>Cellulosilyticum</taxon>
    </lineage>
</organism>
<dbReference type="InterPro" id="IPR051324">
    <property type="entry name" value="Stress/Tellurium_Resist"/>
</dbReference>
<dbReference type="Gene3D" id="2.60.60.30">
    <property type="entry name" value="sav2460 like domains"/>
    <property type="match status" value="1"/>
</dbReference>
<feature type="domain" description="TerD" evidence="1">
    <location>
        <begin position="1"/>
        <end position="199"/>
    </location>
</feature>
<dbReference type="RefSeq" id="WP_013656255.1">
    <property type="nucleotide sequence ID" value="NC_015275.1"/>
</dbReference>
<dbReference type="HOGENOM" id="CLU_055120_2_0_9"/>
<dbReference type="AlphaFoldDB" id="F2JGK1"/>
<dbReference type="PANTHER" id="PTHR32097:SF15">
    <property type="entry name" value="STRESS RESPONSE PROTEIN SCP2"/>
    <property type="match status" value="1"/>
</dbReference>